<gene>
    <name evidence="2" type="primary">atp8</name>
</gene>
<evidence type="ECO:0000256" key="1">
    <source>
        <dbReference type="SAM" id="Phobius"/>
    </source>
</evidence>
<evidence type="ECO:0000313" key="2">
    <source>
        <dbReference type="EMBL" id="AVR57554.1"/>
    </source>
</evidence>
<reference evidence="2" key="1">
    <citation type="journal article" date="2018" name="Mitochondrial DNA A DNA Mapp Seq Anal">
        <title>Comparative analysis of the mitochondrial genomes of six newly sequenced diatoms reveals group II introns in the barcoding region of cox1.</title>
        <authorList>
            <person name="Pogoda C.S."/>
            <person name="Keepers K.G."/>
            <person name="Hamsher S.E."/>
            <person name="Stepanek J.G."/>
            <person name="Kane N.C."/>
            <person name="Kociolek J.P."/>
        </authorList>
    </citation>
    <scope>NUCLEOTIDE SEQUENCE</scope>
</reference>
<keyword evidence="1" id="KW-1133">Transmembrane helix</keyword>
<sequence>MPQFDFVCFGILVWSVFLLLILFYFYTILNVFSVFNELVKFRSKKVSKNTFFKYIISINKRLLYNKKIKTFLFFW</sequence>
<dbReference type="RefSeq" id="YP_009485490.1">
    <property type="nucleotide sequence ID" value="NC_037728.1"/>
</dbReference>
<feature type="transmembrane region" description="Helical" evidence="1">
    <location>
        <begin position="12"/>
        <end position="35"/>
    </location>
</feature>
<organism evidence="2">
    <name type="scientific">Melosira undulata</name>
    <dbReference type="NCBI Taxonomy" id="2133757"/>
    <lineage>
        <taxon>Eukaryota</taxon>
        <taxon>Sar</taxon>
        <taxon>Stramenopiles</taxon>
        <taxon>Ochrophyta</taxon>
        <taxon>Bacillariophyta</taxon>
        <taxon>Coscinodiscophyceae</taxon>
        <taxon>Coscinodiscophycidae</taxon>
        <taxon>Melosirales</taxon>
        <taxon>Melosiraceae</taxon>
        <taxon>Melosira</taxon>
    </lineage>
</organism>
<accession>A0A3G1PWD8</accession>
<keyword evidence="1" id="KW-0472">Membrane</keyword>
<keyword evidence="2" id="KW-0496">Mitochondrion</keyword>
<geneLocation type="mitochondrion" evidence="2"/>
<name>A0A3G1PWD8_9STRA</name>
<keyword evidence="1" id="KW-0812">Transmembrane</keyword>
<proteinExistence type="predicted"/>
<dbReference type="AlphaFoldDB" id="A0A3G1PWD8"/>
<dbReference type="GeneID" id="36937372"/>
<dbReference type="EMBL" id="MF997421">
    <property type="protein sequence ID" value="AVR57554.1"/>
    <property type="molecule type" value="Genomic_DNA"/>
</dbReference>
<protein>
    <submittedName>
        <fullName evidence="2">ATPase subunit 8</fullName>
    </submittedName>
</protein>